<feature type="compositionally biased region" description="Low complexity" evidence="2">
    <location>
        <begin position="1"/>
        <end position="14"/>
    </location>
</feature>
<dbReference type="PANTHER" id="PTHR47491">
    <property type="entry name" value="CAP-GLY DOMAIN LINKER"/>
    <property type="match status" value="1"/>
</dbReference>
<name>A0A7N0UE44_KALFE</name>
<dbReference type="OMA" id="SCITHKM"/>
<dbReference type="PANTHER" id="PTHR47491:SF5">
    <property type="entry name" value="CAP-GLY DOMAIN LINKER"/>
    <property type="match status" value="1"/>
</dbReference>
<dbReference type="Gramene" id="Kaladp0060s0336.1.v1.1">
    <property type="protein sequence ID" value="Kaladp0060s0336.1.v1.1"/>
    <property type="gene ID" value="Kaladp0060s0336.v1.1"/>
</dbReference>
<feature type="compositionally biased region" description="Basic and acidic residues" evidence="2">
    <location>
        <begin position="88"/>
        <end position="101"/>
    </location>
</feature>
<feature type="compositionally biased region" description="Basic and acidic residues" evidence="2">
    <location>
        <begin position="113"/>
        <end position="135"/>
    </location>
</feature>
<evidence type="ECO:0000313" key="4">
    <source>
        <dbReference type="EnsemblPlants" id="Kaladp0060s0336.1.v1.1"/>
    </source>
</evidence>
<feature type="compositionally biased region" description="Polar residues" evidence="2">
    <location>
        <begin position="103"/>
        <end position="112"/>
    </location>
</feature>
<sequence>MKKFFFFRSSGSSSENKNLSPKSLTDKDVYWEQPSESGLNNHVGNSFHSPKGLFSKSRKQSTEHQSPLTNSGLRKSRSLSSAAFQESGLDRDFSCSSDRSRSPFTRSSNTPTRKIDHFSRRSITPDRKPKTKQTESEAFETANRSDRPSFSTSHASHQELSGNSSLSSSNLSSKVVDRYIDGEQEERTFDNDLSRKIHGGQGQEKSRRPPRAQYTAPYSPGGIFSEKPKSHSFRDVRGAHQNFSARDWAETGYGYESPRKLAKNVIERLSQCSALPKTSPKDGLNSPVTLEDIYSGTLNKPISQTRQNLSSLDVTSKTSRGYDVNGLSSFHRKKLSVSDSGGDLDSVVKEDEADVELQSALKEANERAMSLSEEFEQQRFICDSGVDVMALIQETKSLAEEKMRLAFEVSAILQSHIADRANAKEELRHLKTELCDQTRRLEREKNEIQSSLEKELDRRSNDWSLKLEKYKSEEYRLRERVRELAEQNVALQRELSAMTEKEIENRNSMTHSELQLKDQAMRFDALKAQNQELRDNLVQLQEQYKAAAEDRDCFCRNYEEKESECKDLHKSITRLMRTTGEQEKTISELTESLIKKVEGEPFPEKFDKPMKKLQAEQIRLTGVEQALRKEVEAYKREAESLRHENIELINRLKGVGKEGCSFTFKLDKEMWTRIQCLENQGLALLNDSTLLCSKLQGILKGKAHTTHDAQKAVDSIRNGLDRQFMIECDVKIQGFRRGIESLTRSLQTISFLLDEKGNSAALDLQSNFTKDDPQYRTMPTSERILKSELKAETLLTNLLREKLHCKELEVEQLQAELSTSVRGNDILKCEVQNALDSLSCASHTMKELELQNLKKDDNINQIRNDLQECTKELTIMKGILPKVSDERDVMWEEVKQYSEKNMLLNSEINALKKKLEALDEDVLLKEGQISILKDSLCRKPFDLLGSPNSCREFVLD</sequence>
<evidence type="ECO:0000259" key="3">
    <source>
        <dbReference type="Pfam" id="PF24670"/>
    </source>
</evidence>
<feature type="coiled-coil region" evidence="1">
    <location>
        <begin position="624"/>
        <end position="651"/>
    </location>
</feature>
<evidence type="ECO:0000256" key="1">
    <source>
        <dbReference type="SAM" id="Coils"/>
    </source>
</evidence>
<dbReference type="InterPro" id="IPR056070">
    <property type="entry name" value="DUF7653"/>
</dbReference>
<keyword evidence="5" id="KW-1185">Reference proteome</keyword>
<feature type="compositionally biased region" description="Polar residues" evidence="2">
    <location>
        <begin position="148"/>
        <end position="159"/>
    </location>
</feature>
<evidence type="ECO:0000313" key="5">
    <source>
        <dbReference type="Proteomes" id="UP000594263"/>
    </source>
</evidence>
<feature type="compositionally biased region" description="Low complexity" evidence="2">
    <location>
        <begin position="160"/>
        <end position="171"/>
    </location>
</feature>
<feature type="domain" description="DUF7653" evidence="3">
    <location>
        <begin position="625"/>
        <end position="756"/>
    </location>
</feature>
<feature type="region of interest" description="Disordered" evidence="2">
    <location>
        <begin position="184"/>
        <end position="229"/>
    </location>
</feature>
<evidence type="ECO:0000256" key="2">
    <source>
        <dbReference type="SAM" id="MobiDB-lite"/>
    </source>
</evidence>
<keyword evidence="1" id="KW-0175">Coiled coil</keyword>
<feature type="compositionally biased region" description="Polar residues" evidence="2">
    <location>
        <begin position="63"/>
        <end position="84"/>
    </location>
</feature>
<accession>A0A7N0UE44</accession>
<feature type="region of interest" description="Disordered" evidence="2">
    <location>
        <begin position="1"/>
        <end position="171"/>
    </location>
</feature>
<dbReference type="AlphaFoldDB" id="A0A7N0UE44"/>
<feature type="compositionally biased region" description="Basic and acidic residues" evidence="2">
    <location>
        <begin position="184"/>
        <end position="195"/>
    </location>
</feature>
<proteinExistence type="predicted"/>
<protein>
    <recommendedName>
        <fullName evidence="3">DUF7653 domain-containing protein</fullName>
    </recommendedName>
</protein>
<dbReference type="Proteomes" id="UP000594263">
    <property type="component" value="Unplaced"/>
</dbReference>
<feature type="coiled-coil region" evidence="1">
    <location>
        <begin position="413"/>
        <end position="578"/>
    </location>
</feature>
<reference evidence="4" key="1">
    <citation type="submission" date="2021-01" db="UniProtKB">
        <authorList>
            <consortium name="EnsemblPlants"/>
        </authorList>
    </citation>
    <scope>IDENTIFICATION</scope>
</reference>
<dbReference type="EnsemblPlants" id="Kaladp0060s0336.1.v1.1">
    <property type="protein sequence ID" value="Kaladp0060s0336.1.v1.1"/>
    <property type="gene ID" value="Kaladp0060s0336.v1.1"/>
</dbReference>
<feature type="compositionally biased region" description="Polar residues" evidence="2">
    <location>
        <begin position="34"/>
        <end position="48"/>
    </location>
</feature>
<dbReference type="Pfam" id="PF24670">
    <property type="entry name" value="DUF7653"/>
    <property type="match status" value="1"/>
</dbReference>
<feature type="coiled-coil region" evidence="1">
    <location>
        <begin position="894"/>
        <end position="928"/>
    </location>
</feature>
<organism evidence="4 5">
    <name type="scientific">Kalanchoe fedtschenkoi</name>
    <name type="common">Lavender scallops</name>
    <name type="synonym">South American air plant</name>
    <dbReference type="NCBI Taxonomy" id="63787"/>
    <lineage>
        <taxon>Eukaryota</taxon>
        <taxon>Viridiplantae</taxon>
        <taxon>Streptophyta</taxon>
        <taxon>Embryophyta</taxon>
        <taxon>Tracheophyta</taxon>
        <taxon>Spermatophyta</taxon>
        <taxon>Magnoliopsida</taxon>
        <taxon>eudicotyledons</taxon>
        <taxon>Gunneridae</taxon>
        <taxon>Pentapetalae</taxon>
        <taxon>Saxifragales</taxon>
        <taxon>Crassulaceae</taxon>
        <taxon>Kalanchoe</taxon>
    </lineage>
</organism>